<keyword evidence="3 5" id="KW-1133">Transmembrane helix</keyword>
<feature type="transmembrane region" description="Helical" evidence="5">
    <location>
        <begin position="149"/>
        <end position="175"/>
    </location>
</feature>
<dbReference type="AlphaFoldDB" id="A0A926F0G4"/>
<dbReference type="InterPro" id="IPR052902">
    <property type="entry name" value="ABC-2_transporter"/>
</dbReference>
<feature type="transmembrane region" description="Helical" evidence="5">
    <location>
        <begin position="324"/>
        <end position="343"/>
    </location>
</feature>
<comment type="caution">
    <text evidence="7">The sequence shown here is derived from an EMBL/GenBank/DDBJ whole genome shotgun (WGS) entry which is preliminary data.</text>
</comment>
<feature type="transmembrane region" description="Helical" evidence="5">
    <location>
        <begin position="231"/>
        <end position="252"/>
    </location>
</feature>
<keyword evidence="4 5" id="KW-0472">Membrane</keyword>
<protein>
    <submittedName>
        <fullName evidence="7">ABC transporter permease</fullName>
    </submittedName>
</protein>
<comment type="subcellular location">
    <subcellularLocation>
        <location evidence="1">Membrane</location>
        <topology evidence="1">Multi-pass membrane protein</topology>
    </subcellularLocation>
</comment>
<keyword evidence="8" id="KW-1185">Reference proteome</keyword>
<feature type="domain" description="ABC-2 type transporter transmembrane" evidence="6">
    <location>
        <begin position="19"/>
        <end position="339"/>
    </location>
</feature>
<dbReference type="PANTHER" id="PTHR43027:SF1">
    <property type="entry name" value="DOXORUBICIN RESISTANCE ABC TRANSPORTER PERMEASE PROTEIN DRRC-RELATED"/>
    <property type="match status" value="1"/>
</dbReference>
<organism evidence="7 8">
    <name type="scientific">Wansuia hejianensis</name>
    <dbReference type="NCBI Taxonomy" id="2763667"/>
    <lineage>
        <taxon>Bacteria</taxon>
        <taxon>Bacillati</taxon>
        <taxon>Bacillota</taxon>
        <taxon>Clostridia</taxon>
        <taxon>Lachnospirales</taxon>
        <taxon>Lachnospiraceae</taxon>
        <taxon>Wansuia</taxon>
    </lineage>
</organism>
<feature type="transmembrane region" description="Helical" evidence="5">
    <location>
        <begin position="196"/>
        <end position="219"/>
    </location>
</feature>
<dbReference type="GO" id="GO:0016020">
    <property type="term" value="C:membrane"/>
    <property type="evidence" value="ECO:0007669"/>
    <property type="project" value="UniProtKB-SubCell"/>
</dbReference>
<dbReference type="Pfam" id="PF12698">
    <property type="entry name" value="ABC2_membrane_3"/>
    <property type="match status" value="1"/>
</dbReference>
<feature type="transmembrane region" description="Helical" evidence="5">
    <location>
        <begin position="21"/>
        <end position="40"/>
    </location>
</feature>
<reference evidence="7 8" key="1">
    <citation type="submission" date="2020-08" db="EMBL/GenBank/DDBJ databases">
        <title>Genome public.</title>
        <authorList>
            <person name="Liu C."/>
            <person name="Sun Q."/>
        </authorList>
    </citation>
    <scope>NUCLEOTIDE SEQUENCE [LARGE SCALE GENOMIC DNA]</scope>
    <source>
        <strain evidence="7 8">NSJ-26</strain>
    </source>
</reference>
<keyword evidence="2 5" id="KW-0812">Transmembrane</keyword>
<gene>
    <name evidence="7" type="ORF">H8689_01125</name>
</gene>
<evidence type="ECO:0000313" key="8">
    <source>
        <dbReference type="Proteomes" id="UP000601522"/>
    </source>
</evidence>
<name>A0A926F0G4_9FIRM</name>
<dbReference type="Proteomes" id="UP000601522">
    <property type="component" value="Unassembled WGS sequence"/>
</dbReference>
<dbReference type="InterPro" id="IPR013525">
    <property type="entry name" value="ABC2_TM"/>
</dbReference>
<evidence type="ECO:0000256" key="1">
    <source>
        <dbReference type="ARBA" id="ARBA00004141"/>
    </source>
</evidence>
<feature type="transmembrane region" description="Helical" evidence="5">
    <location>
        <begin position="264"/>
        <end position="282"/>
    </location>
</feature>
<evidence type="ECO:0000313" key="7">
    <source>
        <dbReference type="EMBL" id="MBC8589747.1"/>
    </source>
</evidence>
<evidence type="ECO:0000256" key="5">
    <source>
        <dbReference type="SAM" id="Phobius"/>
    </source>
</evidence>
<dbReference type="GO" id="GO:0140359">
    <property type="term" value="F:ABC-type transporter activity"/>
    <property type="evidence" value="ECO:0007669"/>
    <property type="project" value="InterPro"/>
</dbReference>
<dbReference type="PANTHER" id="PTHR43027">
    <property type="entry name" value="DOXORUBICIN RESISTANCE ABC TRANSPORTER PERMEASE PROTEIN DRRC-RELATED"/>
    <property type="match status" value="1"/>
</dbReference>
<evidence type="ECO:0000256" key="2">
    <source>
        <dbReference type="ARBA" id="ARBA00022692"/>
    </source>
</evidence>
<evidence type="ECO:0000256" key="3">
    <source>
        <dbReference type="ARBA" id="ARBA00022989"/>
    </source>
</evidence>
<evidence type="ECO:0000256" key="4">
    <source>
        <dbReference type="ARBA" id="ARBA00023136"/>
    </source>
</evidence>
<evidence type="ECO:0000259" key="6">
    <source>
        <dbReference type="Pfam" id="PF12698"/>
    </source>
</evidence>
<dbReference type="EMBL" id="JACRTK010000001">
    <property type="protein sequence ID" value="MBC8589747.1"/>
    <property type="molecule type" value="Genomic_DNA"/>
</dbReference>
<accession>A0A926F0G4</accession>
<sequence>MKNLFRNCLYIGRNSYRDKSFLFWVLIYPLILAMFFYIAFSGVMDMELKNIDVGISSESSIEFVLKEVEFLNIYKLPEHEVKERLQNEEIEGFIDDDLNLFVKKSGIRQTIIKEILDQIKQMDSLNVPIENFDFDVDYILDKNQKADTIIIVFYSLIAMVSAYGIFPGIEVTSFIQANLSNIGQRVNITPLKKIDFLLSGTIVSLVLNLLANGLLIGFMKYVLKLDLFTEIKYSLIFILIGNLFGIALGIFIGVSSKQNENVKTILGIVTVLILSFFSGMMSPDIKIMMDQKLPIMGKLNPISIITNNLYKVNLLGNTQNTLEGIIILCIYCMVLSLISYGVLRRKSYDSI</sequence>
<dbReference type="RefSeq" id="WP_249322566.1">
    <property type="nucleotide sequence ID" value="NZ_JACRTK010000001.1"/>
</dbReference>
<proteinExistence type="predicted"/>